<dbReference type="NCBIfam" id="NF010308">
    <property type="entry name" value="PRK13745.1"/>
    <property type="match status" value="1"/>
</dbReference>
<dbReference type="InterPro" id="IPR023867">
    <property type="entry name" value="Sulphatase_maturase_rSAM"/>
</dbReference>
<dbReference type="RefSeq" id="WP_205110452.1">
    <property type="nucleotide sequence ID" value="NZ_CAWUJD010000001.1"/>
</dbReference>
<dbReference type="Proteomes" id="UP000764045">
    <property type="component" value="Unassembled WGS sequence"/>
</dbReference>
<keyword evidence="6" id="KW-0411">Iron-sulfur</keyword>
<dbReference type="Gene3D" id="3.20.20.70">
    <property type="entry name" value="Aldolase class I"/>
    <property type="match status" value="1"/>
</dbReference>
<evidence type="ECO:0000256" key="2">
    <source>
        <dbReference type="ARBA" id="ARBA00022485"/>
    </source>
</evidence>
<sequence>MNAISPFARPFYVMLKPAGPRCNLHCRYCYYTEKQSLYAGGGGEAIDDAMLESFTRQYIEAQTSPDVLFTWHGGEPLLRPLSFYRRALALQRRYAGGRHIDNCLQTNGTLLTDEWCRFFSDEGFLVGISIDGPREMHDALRGPTFDRVMRGIELLDRHGVEWNAMATVNSANVGHPQEFYRFFRSIGCRYLQFTPVVERTRDDASPLSVPGWEEGGRLTPESVDAARWGDFACGVFDEWVRADVGSVFVQLFDATLANWAGVAPGVCSLAGVCGQSPAMEADGTLYCCDHFVFPQYSLGNMRHKSITEMAYGQRLRDFGLRKHTALTRQCRECRWLFACNGECPRNRFVRDRYGNSGHNYLCEGYARYFSHVAPYMDFMKAELDAGRAPANVMGARIGG</sequence>
<name>A0A939B567_9BACT</name>
<dbReference type="Pfam" id="PF13186">
    <property type="entry name" value="SPASM"/>
    <property type="match status" value="1"/>
</dbReference>
<dbReference type="GO" id="GO:0046872">
    <property type="term" value="F:metal ion binding"/>
    <property type="evidence" value="ECO:0007669"/>
    <property type="project" value="UniProtKB-KW"/>
</dbReference>
<dbReference type="CDD" id="cd21120">
    <property type="entry name" value="SPASM_anSME"/>
    <property type="match status" value="1"/>
</dbReference>
<comment type="similarity">
    <text evidence="7">Belongs to the radical SAM superfamily. Anaerobic sulfatase-maturating enzyme family.</text>
</comment>
<dbReference type="PANTHER" id="PTHR43273:SF3">
    <property type="entry name" value="ANAEROBIC SULFATASE-MATURATING ENZYME HOMOLOG ASLB-RELATED"/>
    <property type="match status" value="1"/>
</dbReference>
<gene>
    <name evidence="9" type="ORF">H6B30_10715</name>
</gene>
<dbReference type="SFLD" id="SFLDG01386">
    <property type="entry name" value="main_SPASM_domain-containing"/>
    <property type="match status" value="1"/>
</dbReference>
<evidence type="ECO:0000256" key="6">
    <source>
        <dbReference type="ARBA" id="ARBA00023014"/>
    </source>
</evidence>
<keyword evidence="10" id="KW-1185">Reference proteome</keyword>
<evidence type="ECO:0000256" key="3">
    <source>
        <dbReference type="ARBA" id="ARBA00022691"/>
    </source>
</evidence>
<comment type="cofactor">
    <cofactor evidence="1">
        <name>[4Fe-4S] cluster</name>
        <dbReference type="ChEBI" id="CHEBI:49883"/>
    </cofactor>
</comment>
<dbReference type="InterPro" id="IPR047207">
    <property type="entry name" value="SPASM_anSME"/>
</dbReference>
<keyword evidence="5" id="KW-0408">Iron</keyword>
<dbReference type="PROSITE" id="PS51918">
    <property type="entry name" value="RADICAL_SAM"/>
    <property type="match status" value="1"/>
</dbReference>
<dbReference type="PANTHER" id="PTHR43273">
    <property type="entry name" value="ANAEROBIC SULFATASE-MATURATING ENZYME HOMOLOG ASLB-RELATED"/>
    <property type="match status" value="1"/>
</dbReference>
<dbReference type="SFLD" id="SFLDS00029">
    <property type="entry name" value="Radical_SAM"/>
    <property type="match status" value="1"/>
</dbReference>
<evidence type="ECO:0000256" key="5">
    <source>
        <dbReference type="ARBA" id="ARBA00023004"/>
    </source>
</evidence>
<dbReference type="NCBIfam" id="TIGR04085">
    <property type="entry name" value="rSAM_more_4Fe4S"/>
    <property type="match status" value="1"/>
</dbReference>
<evidence type="ECO:0000259" key="8">
    <source>
        <dbReference type="PROSITE" id="PS51918"/>
    </source>
</evidence>
<dbReference type="EMBL" id="JACJJL010000017">
    <property type="protein sequence ID" value="MBM6662216.1"/>
    <property type="molecule type" value="Genomic_DNA"/>
</dbReference>
<evidence type="ECO:0000256" key="4">
    <source>
        <dbReference type="ARBA" id="ARBA00022723"/>
    </source>
</evidence>
<dbReference type="CDD" id="cd01335">
    <property type="entry name" value="Radical_SAM"/>
    <property type="match status" value="1"/>
</dbReference>
<keyword evidence="3" id="KW-0949">S-adenosyl-L-methionine</keyword>
<dbReference type="SFLD" id="SFLDF00285">
    <property type="entry name" value="anaerobic_Ser-type_sulfatase-m"/>
    <property type="match status" value="1"/>
</dbReference>
<feature type="domain" description="Radical SAM core" evidence="8">
    <location>
        <begin position="5"/>
        <end position="241"/>
    </location>
</feature>
<proteinExistence type="inferred from homology"/>
<keyword evidence="2" id="KW-0004">4Fe-4S</keyword>
<dbReference type="InterPro" id="IPR058240">
    <property type="entry name" value="rSAM_sf"/>
</dbReference>
<reference evidence="9 10" key="1">
    <citation type="journal article" date="2021" name="Sci. Rep.">
        <title>The distribution of antibiotic resistance genes in chicken gut microbiota commensals.</title>
        <authorList>
            <person name="Juricova H."/>
            <person name="Matiasovicova J."/>
            <person name="Kubasova T."/>
            <person name="Cejkova D."/>
            <person name="Rychlik I."/>
        </authorList>
    </citation>
    <scope>NUCLEOTIDE SEQUENCE [LARGE SCALE GENOMIC DNA]</scope>
    <source>
        <strain evidence="9 10">An819</strain>
    </source>
</reference>
<evidence type="ECO:0000313" key="10">
    <source>
        <dbReference type="Proteomes" id="UP000764045"/>
    </source>
</evidence>
<dbReference type="InterPro" id="IPR007197">
    <property type="entry name" value="rSAM"/>
</dbReference>
<organism evidence="9 10">
    <name type="scientific">Marseilla massiliensis</name>
    <dbReference type="NCBI Taxonomy" id="1841864"/>
    <lineage>
        <taxon>Bacteria</taxon>
        <taxon>Pseudomonadati</taxon>
        <taxon>Bacteroidota</taxon>
        <taxon>Bacteroidia</taxon>
        <taxon>Bacteroidales</taxon>
        <taxon>Prevotellaceae</taxon>
        <taxon>Marseilla</taxon>
    </lineage>
</organism>
<dbReference type="NCBIfam" id="TIGR03942">
    <property type="entry name" value="sulfatase_rSAM"/>
    <property type="match status" value="1"/>
</dbReference>
<dbReference type="AlphaFoldDB" id="A0A939B567"/>
<evidence type="ECO:0000256" key="1">
    <source>
        <dbReference type="ARBA" id="ARBA00001966"/>
    </source>
</evidence>
<accession>A0A939B567</accession>
<evidence type="ECO:0000256" key="7">
    <source>
        <dbReference type="ARBA" id="ARBA00023601"/>
    </source>
</evidence>
<dbReference type="InterPro" id="IPR013785">
    <property type="entry name" value="Aldolase_TIM"/>
</dbReference>
<dbReference type="GO" id="GO:0051539">
    <property type="term" value="F:4 iron, 4 sulfur cluster binding"/>
    <property type="evidence" value="ECO:0007669"/>
    <property type="project" value="UniProtKB-KW"/>
</dbReference>
<dbReference type="Pfam" id="PF04055">
    <property type="entry name" value="Radical_SAM"/>
    <property type="match status" value="1"/>
</dbReference>
<dbReference type="GO" id="GO:0016491">
    <property type="term" value="F:oxidoreductase activity"/>
    <property type="evidence" value="ECO:0007669"/>
    <property type="project" value="InterPro"/>
</dbReference>
<evidence type="ECO:0000313" key="9">
    <source>
        <dbReference type="EMBL" id="MBM6662216.1"/>
    </source>
</evidence>
<dbReference type="InterPro" id="IPR034491">
    <property type="entry name" value="Anaerob_Ser_sulfatase-maturase"/>
</dbReference>
<comment type="caution">
    <text evidence="9">The sequence shown here is derived from an EMBL/GenBank/DDBJ whole genome shotgun (WGS) entry which is preliminary data.</text>
</comment>
<keyword evidence="4" id="KW-0479">Metal-binding</keyword>
<dbReference type="SUPFAM" id="SSF102114">
    <property type="entry name" value="Radical SAM enzymes"/>
    <property type="match status" value="1"/>
</dbReference>
<dbReference type="SFLD" id="SFLDG01067">
    <property type="entry name" value="SPASM/twitch_domain_containing"/>
    <property type="match status" value="1"/>
</dbReference>
<dbReference type="InterPro" id="IPR023885">
    <property type="entry name" value="4Fe4S-binding_SPASM_dom"/>
</dbReference>
<protein>
    <submittedName>
        <fullName evidence="9">Anaerobic sulfatase-maturation protein</fullName>
    </submittedName>
</protein>
<dbReference type="SFLD" id="SFLDG01072">
    <property type="entry name" value="dehydrogenase_like"/>
    <property type="match status" value="1"/>
</dbReference>